<dbReference type="KEGG" id="nwr:E3U44_07215"/>
<gene>
    <name evidence="1" type="ORF">E3U44_07215</name>
</gene>
<protein>
    <submittedName>
        <fullName evidence="1">Uncharacterized protein</fullName>
    </submittedName>
</protein>
<sequence length="75" mass="8001">MRTLAVIGALALLAAILAVGVIFSGYFNVAATEPHTPLGRWLLSTAMVQSVRYHAQDIDVPSLGEPAQIAEGFRH</sequence>
<evidence type="ECO:0000313" key="1">
    <source>
        <dbReference type="EMBL" id="QBQ54321.1"/>
    </source>
</evidence>
<accession>A0A4P7BWJ5</accession>
<evidence type="ECO:0000313" key="2">
    <source>
        <dbReference type="Proteomes" id="UP000294325"/>
    </source>
</evidence>
<organism evidence="1 2">
    <name type="scientific">Nitrosococcus wardiae</name>
    <dbReference type="NCBI Taxonomy" id="1814290"/>
    <lineage>
        <taxon>Bacteria</taxon>
        <taxon>Pseudomonadati</taxon>
        <taxon>Pseudomonadota</taxon>
        <taxon>Gammaproteobacteria</taxon>
        <taxon>Chromatiales</taxon>
        <taxon>Chromatiaceae</taxon>
        <taxon>Nitrosococcus</taxon>
    </lineage>
</organism>
<dbReference type="RefSeq" id="WP_134357491.1">
    <property type="nucleotide sequence ID" value="NZ_CP038033.1"/>
</dbReference>
<dbReference type="EMBL" id="CP038033">
    <property type="protein sequence ID" value="QBQ54321.1"/>
    <property type="molecule type" value="Genomic_DNA"/>
</dbReference>
<dbReference type="AlphaFoldDB" id="A0A4P7BWJ5"/>
<keyword evidence="2" id="KW-1185">Reference proteome</keyword>
<reference evidence="1 2" key="1">
    <citation type="submission" date="2019-03" db="EMBL/GenBank/DDBJ databases">
        <title>The genome sequence of Nitrosococcus wardiae strain D1FHST reveals the archetypal metabolic capacity of ammonia-oxidizing Gammaproteobacteria.</title>
        <authorList>
            <person name="Wang L."/>
            <person name="Lim C.K."/>
            <person name="Hanson T.E."/>
            <person name="Dang H."/>
            <person name="Klotz M.G."/>
        </authorList>
    </citation>
    <scope>NUCLEOTIDE SEQUENCE [LARGE SCALE GENOMIC DNA]</scope>
    <source>
        <strain evidence="1 2">D1FHS</strain>
    </source>
</reference>
<dbReference type="Proteomes" id="UP000294325">
    <property type="component" value="Chromosome"/>
</dbReference>
<proteinExistence type="predicted"/>
<name>A0A4P7BWJ5_9GAMM</name>